<evidence type="ECO:0000259" key="2">
    <source>
        <dbReference type="Pfam" id="PF00582"/>
    </source>
</evidence>
<dbReference type="STRING" id="1122206.SAMN02745753_03923"/>
<protein>
    <submittedName>
        <fullName evidence="3">Nucleotide-binding universal stress protein, UspA family</fullName>
    </submittedName>
</protein>
<dbReference type="OrthoDB" id="9804721at2"/>
<dbReference type="PANTHER" id="PTHR46268:SF6">
    <property type="entry name" value="UNIVERSAL STRESS PROTEIN UP12"/>
    <property type="match status" value="1"/>
</dbReference>
<dbReference type="SUPFAM" id="SSF52402">
    <property type="entry name" value="Adenine nucleotide alpha hydrolases-like"/>
    <property type="match status" value="2"/>
</dbReference>
<dbReference type="Gene3D" id="3.40.50.12370">
    <property type="match status" value="1"/>
</dbReference>
<comment type="similarity">
    <text evidence="1">Belongs to the universal stress protein A family.</text>
</comment>
<evidence type="ECO:0000256" key="1">
    <source>
        <dbReference type="ARBA" id="ARBA00008791"/>
    </source>
</evidence>
<dbReference type="Pfam" id="PF00582">
    <property type="entry name" value="Usp"/>
    <property type="match status" value="2"/>
</dbReference>
<dbReference type="RefSeq" id="WP_072841355.1">
    <property type="nucleotide sequence ID" value="NZ_FQVF01000022.1"/>
</dbReference>
<evidence type="ECO:0000313" key="3">
    <source>
        <dbReference type="EMBL" id="SHG44277.1"/>
    </source>
</evidence>
<dbReference type="CDD" id="cd00293">
    <property type="entry name" value="USP-like"/>
    <property type="match status" value="2"/>
</dbReference>
<dbReference type="PRINTS" id="PR01438">
    <property type="entry name" value="UNVRSLSTRESS"/>
</dbReference>
<feature type="domain" description="UspA" evidence="2">
    <location>
        <begin position="2"/>
        <end position="155"/>
    </location>
</feature>
<gene>
    <name evidence="3" type="ORF">SAMN02745753_03923</name>
</gene>
<dbReference type="PANTHER" id="PTHR46268">
    <property type="entry name" value="STRESS RESPONSE PROTEIN NHAX"/>
    <property type="match status" value="1"/>
</dbReference>
<keyword evidence="4" id="KW-1185">Reference proteome</keyword>
<dbReference type="Proteomes" id="UP000184517">
    <property type="component" value="Unassembled WGS sequence"/>
</dbReference>
<organism evidence="3 4">
    <name type="scientific">Marinomonas polaris DSM 16579</name>
    <dbReference type="NCBI Taxonomy" id="1122206"/>
    <lineage>
        <taxon>Bacteria</taxon>
        <taxon>Pseudomonadati</taxon>
        <taxon>Pseudomonadota</taxon>
        <taxon>Gammaproteobacteria</taxon>
        <taxon>Oceanospirillales</taxon>
        <taxon>Oceanospirillaceae</taxon>
        <taxon>Marinomonas</taxon>
    </lineage>
</organism>
<feature type="domain" description="UspA" evidence="2">
    <location>
        <begin position="202"/>
        <end position="283"/>
    </location>
</feature>
<proteinExistence type="inferred from homology"/>
<reference evidence="4" key="1">
    <citation type="submission" date="2016-11" db="EMBL/GenBank/DDBJ databases">
        <authorList>
            <person name="Varghese N."/>
            <person name="Submissions S."/>
        </authorList>
    </citation>
    <scope>NUCLEOTIDE SEQUENCE [LARGE SCALE GENOMIC DNA]</scope>
    <source>
        <strain evidence="4">DSM 16579</strain>
    </source>
</reference>
<name>A0A1M5JUM9_9GAMM</name>
<dbReference type="AlphaFoldDB" id="A0A1M5JUM9"/>
<evidence type="ECO:0000313" key="4">
    <source>
        <dbReference type="Proteomes" id="UP000184517"/>
    </source>
</evidence>
<dbReference type="InterPro" id="IPR006016">
    <property type="entry name" value="UspA"/>
</dbReference>
<sequence length="283" mass="31043">MTNIIACIDGSSLSECVTTASVWAAKQMGSPLTLMHSLEKEAVRTDEDLSGSIGLGSREHLLEELVALDAKRAKLALEHGKLVLENAKEFAHKAGAKQIELLQRHGDLVDNLLDLEEESRLIVLGRCGSGHTQSAHTIGSHIERVARTLHRPILISVGKFKAPTNFMIAYDGREAADNAIARIAQSPLLLGLPCHLVMAGEATPERRAKLEEAHQRLEEEGFDVTASIIPGKIYPVLTQYREENQIELMAMGAYAHSKVRQFFVGSNTSKMIIESDIPLLILR</sequence>
<dbReference type="InterPro" id="IPR006015">
    <property type="entry name" value="Universal_stress_UspA"/>
</dbReference>
<accession>A0A1M5JUM9</accession>
<dbReference type="EMBL" id="FQVF01000022">
    <property type="protein sequence ID" value="SHG44277.1"/>
    <property type="molecule type" value="Genomic_DNA"/>
</dbReference>